<dbReference type="InterPro" id="IPR008557">
    <property type="entry name" value="PhoX"/>
</dbReference>
<gene>
    <name evidence="1" type="ORF">RMSM_04270</name>
</gene>
<dbReference type="Proteomes" id="UP000011991">
    <property type="component" value="Unassembled WGS sequence"/>
</dbReference>
<dbReference type="PROSITE" id="PS51318">
    <property type="entry name" value="TAT"/>
    <property type="match status" value="1"/>
</dbReference>
<protein>
    <submittedName>
        <fullName evidence="1">Protein containing DUF839, bacterial</fullName>
    </submittedName>
</protein>
<dbReference type="SUPFAM" id="SSF63829">
    <property type="entry name" value="Calcium-dependent phosphotriesterase"/>
    <property type="match status" value="1"/>
</dbReference>
<dbReference type="PANTHER" id="PTHR35399">
    <property type="entry name" value="SLR8030 PROTEIN"/>
    <property type="match status" value="1"/>
</dbReference>
<dbReference type="PANTHER" id="PTHR35399:SF4">
    <property type="entry name" value="MEMBRANE PROTEIN"/>
    <property type="match status" value="1"/>
</dbReference>
<evidence type="ECO:0000313" key="1">
    <source>
        <dbReference type="EMBL" id="EMI18795.1"/>
    </source>
</evidence>
<proteinExistence type="predicted"/>
<evidence type="ECO:0000313" key="2">
    <source>
        <dbReference type="Proteomes" id="UP000011991"/>
    </source>
</evidence>
<dbReference type="RefSeq" id="WP_008700023.1">
    <property type="nucleotide sequence ID" value="NZ_ANOG01000613.1"/>
</dbReference>
<name>M5RHN7_9BACT</name>
<dbReference type="PATRIC" id="fig|1265738.3.peg.4275"/>
<dbReference type="AlphaFoldDB" id="M5RHN7"/>
<accession>M5RHN7</accession>
<comment type="caution">
    <text evidence="1">The sequence shown here is derived from an EMBL/GenBank/DDBJ whole genome shotgun (WGS) entry which is preliminary data.</text>
</comment>
<sequence length="468" mass="50886">MQNDFDSQDARSHERRRFIQQATLSLGSLAITTPFQSLLAAAPEHRASAGFGELRPVKDNSTGLELLKLPEGFQYSTFGWTGDPMNDGNLTPGNHDGMAVVAEISPGKIVLCRNHERNGNGRSIASDKLSFDKNAPGGCTNLLFDADEGQLQRSWCSLSGTANNCAGGPTPWGTWLSCEETVLGPGDDHKGDRINFQDPHGWIFEVPAEGISRPVPLKEMGRFVHEAVAIDPATGIVYETEDRQTAGFYRFTPNTPGKLVNGGKLQMMKLPQRKDVRSGVRVDQVFDVQWVDIDDPLQAHSPGTKDALGVYSQGKQRGGVTFARLEGCWAGRDGIYIVSTNGGDAGVGQVWEYIPAQEQLRLLFESPSPKVLENPDNITVSPRGGLVLCEDGDQRPQRLHGLTPGGDLFPFAANNIVLNGEIKGIKGDFRDQEWAGATFSPDGKWLFVNNQTPGVTFAITGPWADELI</sequence>
<dbReference type="Pfam" id="PF05787">
    <property type="entry name" value="PhoX"/>
    <property type="match status" value="2"/>
</dbReference>
<organism evidence="1 2">
    <name type="scientific">Rhodopirellula maiorica SM1</name>
    <dbReference type="NCBI Taxonomy" id="1265738"/>
    <lineage>
        <taxon>Bacteria</taxon>
        <taxon>Pseudomonadati</taxon>
        <taxon>Planctomycetota</taxon>
        <taxon>Planctomycetia</taxon>
        <taxon>Pirellulales</taxon>
        <taxon>Pirellulaceae</taxon>
        <taxon>Novipirellula</taxon>
    </lineage>
</organism>
<reference evidence="1 2" key="1">
    <citation type="journal article" date="2013" name="Mar. Genomics">
        <title>Expression of sulfatases in Rhodopirellula baltica and the diversity of sulfatases in the genus Rhodopirellula.</title>
        <authorList>
            <person name="Wegner C.E."/>
            <person name="Richter-Heitmann T."/>
            <person name="Klindworth A."/>
            <person name="Klockow C."/>
            <person name="Richter M."/>
            <person name="Achstetter T."/>
            <person name="Glockner F.O."/>
            <person name="Harder J."/>
        </authorList>
    </citation>
    <scope>NUCLEOTIDE SEQUENCE [LARGE SCALE GENOMIC DNA]</scope>
    <source>
        <strain evidence="1 2">SM1</strain>
    </source>
</reference>
<dbReference type="InterPro" id="IPR006311">
    <property type="entry name" value="TAT_signal"/>
</dbReference>
<keyword evidence="2" id="KW-1185">Reference proteome</keyword>
<dbReference type="OrthoDB" id="9801383at2"/>
<dbReference type="EMBL" id="ANOG01000613">
    <property type="protein sequence ID" value="EMI18795.1"/>
    <property type="molecule type" value="Genomic_DNA"/>
</dbReference>